<dbReference type="HOGENOM" id="CLU_1887820_0_0_1"/>
<dbReference type="EMBL" id="GL732553">
    <property type="protein sequence ID" value="EFX79195.1"/>
    <property type="molecule type" value="Genomic_DNA"/>
</dbReference>
<dbReference type="OrthoDB" id="2423195at2759"/>
<dbReference type="KEGG" id="dpx:DAPPUDRAFT_319849"/>
<dbReference type="PANTHER" id="PTHR22605">
    <property type="entry name" value="RZ-TYPE DOMAIN-CONTAINING PROTEIN"/>
    <property type="match status" value="1"/>
</dbReference>
<reference evidence="1 2" key="1">
    <citation type="journal article" date="2011" name="Science">
        <title>The ecoresponsive genome of Daphnia pulex.</title>
        <authorList>
            <person name="Colbourne J.K."/>
            <person name="Pfrender M.E."/>
            <person name="Gilbert D."/>
            <person name="Thomas W.K."/>
            <person name="Tucker A."/>
            <person name="Oakley T.H."/>
            <person name="Tokishita S."/>
            <person name="Aerts A."/>
            <person name="Arnold G.J."/>
            <person name="Basu M.K."/>
            <person name="Bauer D.J."/>
            <person name="Caceres C.E."/>
            <person name="Carmel L."/>
            <person name="Casola C."/>
            <person name="Choi J.H."/>
            <person name="Detter J.C."/>
            <person name="Dong Q."/>
            <person name="Dusheyko S."/>
            <person name="Eads B.D."/>
            <person name="Frohlich T."/>
            <person name="Geiler-Samerotte K.A."/>
            <person name="Gerlach D."/>
            <person name="Hatcher P."/>
            <person name="Jogdeo S."/>
            <person name="Krijgsveld J."/>
            <person name="Kriventseva E.V."/>
            <person name="Kultz D."/>
            <person name="Laforsch C."/>
            <person name="Lindquist E."/>
            <person name="Lopez J."/>
            <person name="Manak J.R."/>
            <person name="Muller J."/>
            <person name="Pangilinan J."/>
            <person name="Patwardhan R.P."/>
            <person name="Pitluck S."/>
            <person name="Pritham E.J."/>
            <person name="Rechtsteiner A."/>
            <person name="Rho M."/>
            <person name="Rogozin I.B."/>
            <person name="Sakarya O."/>
            <person name="Salamov A."/>
            <person name="Schaack S."/>
            <person name="Shapiro H."/>
            <person name="Shiga Y."/>
            <person name="Skalitzky C."/>
            <person name="Smith Z."/>
            <person name="Souvorov A."/>
            <person name="Sung W."/>
            <person name="Tang Z."/>
            <person name="Tsuchiya D."/>
            <person name="Tu H."/>
            <person name="Vos H."/>
            <person name="Wang M."/>
            <person name="Wolf Y.I."/>
            <person name="Yamagata H."/>
            <person name="Yamada T."/>
            <person name="Ye Y."/>
            <person name="Shaw J.R."/>
            <person name="Andrews J."/>
            <person name="Crease T.J."/>
            <person name="Tang H."/>
            <person name="Lucas S.M."/>
            <person name="Robertson H.M."/>
            <person name="Bork P."/>
            <person name="Koonin E.V."/>
            <person name="Zdobnov E.M."/>
            <person name="Grigoriev I.V."/>
            <person name="Lynch M."/>
            <person name="Boore J.L."/>
        </authorList>
    </citation>
    <scope>NUCLEOTIDE SEQUENCE [LARGE SCALE GENOMIC DNA]</scope>
</reference>
<evidence type="ECO:0000313" key="2">
    <source>
        <dbReference type="Proteomes" id="UP000000305"/>
    </source>
</evidence>
<dbReference type="GO" id="GO:0016887">
    <property type="term" value="F:ATP hydrolysis activity"/>
    <property type="evidence" value="ECO:0007669"/>
    <property type="project" value="InterPro"/>
</dbReference>
<keyword evidence="2" id="KW-1185">Reference proteome</keyword>
<proteinExistence type="predicted"/>
<accession>E9GN08</accession>
<dbReference type="InParanoid" id="E9GN08"/>
<dbReference type="InterPro" id="IPR031248">
    <property type="entry name" value="RNF213"/>
</dbReference>
<dbReference type="PANTHER" id="PTHR22605:SF16">
    <property type="entry name" value="E3 UBIQUITIN-PROTEIN LIGASE RNF213"/>
    <property type="match status" value="1"/>
</dbReference>
<dbReference type="GO" id="GO:0004842">
    <property type="term" value="F:ubiquitin-protein transferase activity"/>
    <property type="evidence" value="ECO:0007669"/>
    <property type="project" value="InterPro"/>
</dbReference>
<name>E9GN08_DAPPU</name>
<dbReference type="AlphaFoldDB" id="E9GN08"/>
<gene>
    <name evidence="1" type="ORF">DAPPUDRAFT_319849</name>
</gene>
<evidence type="ECO:0000313" key="1">
    <source>
        <dbReference type="EMBL" id="EFX79195.1"/>
    </source>
</evidence>
<protein>
    <submittedName>
        <fullName evidence="1">Uncharacterized protein</fullName>
    </submittedName>
</protein>
<sequence length="135" mass="14791">MMFALYRIRCGLPVVAFGEACVGKSALFRFLIQTLLGHKFEVFNVNSGKSIQHVKESIECDPPVIAFFKELLGRHCHGTVLPKNLHLMGAANPYRFLQEADKEAAVGLAFRFAQTTQDGNGASACTTGHLGLPRQ</sequence>
<dbReference type="Proteomes" id="UP000000305">
    <property type="component" value="Unassembled WGS sequence"/>
</dbReference>
<organism evidence="1 2">
    <name type="scientific">Daphnia pulex</name>
    <name type="common">Water flea</name>
    <dbReference type="NCBI Taxonomy" id="6669"/>
    <lineage>
        <taxon>Eukaryota</taxon>
        <taxon>Metazoa</taxon>
        <taxon>Ecdysozoa</taxon>
        <taxon>Arthropoda</taxon>
        <taxon>Crustacea</taxon>
        <taxon>Branchiopoda</taxon>
        <taxon>Diplostraca</taxon>
        <taxon>Cladocera</taxon>
        <taxon>Anomopoda</taxon>
        <taxon>Daphniidae</taxon>
        <taxon>Daphnia</taxon>
    </lineage>
</organism>